<accession>A0ACC1QIZ2</accession>
<proteinExistence type="predicted"/>
<evidence type="ECO:0000313" key="2">
    <source>
        <dbReference type="Proteomes" id="UP001148737"/>
    </source>
</evidence>
<organism evidence="1 2">
    <name type="scientific">Lecanicillium saksenae</name>
    <dbReference type="NCBI Taxonomy" id="468837"/>
    <lineage>
        <taxon>Eukaryota</taxon>
        <taxon>Fungi</taxon>
        <taxon>Dikarya</taxon>
        <taxon>Ascomycota</taxon>
        <taxon>Pezizomycotina</taxon>
        <taxon>Sordariomycetes</taxon>
        <taxon>Hypocreomycetidae</taxon>
        <taxon>Hypocreales</taxon>
        <taxon>Cordycipitaceae</taxon>
        <taxon>Lecanicillium</taxon>
    </lineage>
</organism>
<gene>
    <name evidence="1" type="ORF">NLG97_g8415</name>
</gene>
<sequence>MAPIEEKERQLACLSFLYEAINETCRAGAAVAHSSDVAGQEENLSSTEILLCKLAHICDSRKGGDTITALVCLKGHEGPEYIICSNNRCDSELNDCRDFLWNLLSFVMINPDRVAPKPLVKQVLWKVLEFNINRVGHYLKALAETLAFCIEDCERLENGRRE</sequence>
<dbReference type="EMBL" id="JANAKD010001476">
    <property type="protein sequence ID" value="KAJ3479056.1"/>
    <property type="molecule type" value="Genomic_DNA"/>
</dbReference>
<protein>
    <submittedName>
        <fullName evidence="1">Uncharacterized protein</fullName>
    </submittedName>
</protein>
<comment type="caution">
    <text evidence="1">The sequence shown here is derived from an EMBL/GenBank/DDBJ whole genome shotgun (WGS) entry which is preliminary data.</text>
</comment>
<name>A0ACC1QIZ2_9HYPO</name>
<evidence type="ECO:0000313" key="1">
    <source>
        <dbReference type="EMBL" id="KAJ3479056.1"/>
    </source>
</evidence>
<dbReference type="Proteomes" id="UP001148737">
    <property type="component" value="Unassembled WGS sequence"/>
</dbReference>
<reference evidence="1" key="1">
    <citation type="submission" date="2022-07" db="EMBL/GenBank/DDBJ databases">
        <title>Genome Sequence of Lecanicillium saksenae.</title>
        <authorList>
            <person name="Buettner E."/>
        </authorList>
    </citation>
    <scope>NUCLEOTIDE SEQUENCE</scope>
    <source>
        <strain evidence="1">VT-O1</strain>
    </source>
</reference>
<keyword evidence="2" id="KW-1185">Reference proteome</keyword>